<keyword evidence="3" id="KW-1185">Reference proteome</keyword>
<reference evidence="2 3" key="1">
    <citation type="submission" date="2017-04" db="EMBL/GenBank/DDBJ databases">
        <title>Complete genome sequence of Flavobacterium kingsejong AJ004.</title>
        <authorList>
            <person name="Lee P.C."/>
        </authorList>
    </citation>
    <scope>NUCLEOTIDE SEQUENCE [LARGE SCALE GENOMIC DNA]</scope>
    <source>
        <strain evidence="2 3">AJ004</strain>
    </source>
</reference>
<dbReference type="OrthoDB" id="139410at2"/>
<dbReference type="InterPro" id="IPR001296">
    <property type="entry name" value="Glyco_trans_1"/>
</dbReference>
<keyword evidence="2" id="KW-0808">Transferase</keyword>
<accession>A0A2S1LNR2</accession>
<dbReference type="EMBL" id="CP020919">
    <property type="protein sequence ID" value="AWG25400.1"/>
    <property type="molecule type" value="Genomic_DNA"/>
</dbReference>
<dbReference type="Proteomes" id="UP000244677">
    <property type="component" value="Chromosome"/>
</dbReference>
<dbReference type="Pfam" id="PF00534">
    <property type="entry name" value="Glycos_transf_1"/>
    <property type="match status" value="1"/>
</dbReference>
<dbReference type="SUPFAM" id="SSF53756">
    <property type="entry name" value="UDP-Glycosyltransferase/glycogen phosphorylase"/>
    <property type="match status" value="1"/>
</dbReference>
<evidence type="ECO:0000259" key="1">
    <source>
        <dbReference type="Pfam" id="PF00534"/>
    </source>
</evidence>
<evidence type="ECO:0000313" key="2">
    <source>
        <dbReference type="EMBL" id="AWG25400.1"/>
    </source>
</evidence>
<name>A0A2S1LNR2_9FLAO</name>
<feature type="domain" description="Glycosyl transferase family 1" evidence="1">
    <location>
        <begin position="161"/>
        <end position="315"/>
    </location>
</feature>
<dbReference type="PANTHER" id="PTHR12526">
    <property type="entry name" value="GLYCOSYLTRANSFERASE"/>
    <property type="match status" value="1"/>
</dbReference>
<dbReference type="GO" id="GO:0016757">
    <property type="term" value="F:glycosyltransferase activity"/>
    <property type="evidence" value="ECO:0007669"/>
    <property type="project" value="InterPro"/>
</dbReference>
<protein>
    <submittedName>
        <fullName evidence="2">Glycosyl transferase family 1</fullName>
    </submittedName>
</protein>
<dbReference type="AlphaFoldDB" id="A0A2S1LNR2"/>
<dbReference type="Gene3D" id="3.40.50.2000">
    <property type="entry name" value="Glycogen Phosphorylase B"/>
    <property type="match status" value="2"/>
</dbReference>
<organism evidence="2 3">
    <name type="scientific">Flavobacterium kingsejongi</name>
    <dbReference type="NCBI Taxonomy" id="1678728"/>
    <lineage>
        <taxon>Bacteria</taxon>
        <taxon>Pseudomonadati</taxon>
        <taxon>Bacteroidota</taxon>
        <taxon>Flavobacteriia</taxon>
        <taxon>Flavobacteriales</taxon>
        <taxon>Flavobacteriaceae</taxon>
        <taxon>Flavobacterium</taxon>
    </lineage>
</organism>
<proteinExistence type="predicted"/>
<dbReference type="RefSeq" id="WP_108736997.1">
    <property type="nucleotide sequence ID" value="NZ_CP020919.1"/>
</dbReference>
<dbReference type="KEGG" id="fki:FK004_09185"/>
<gene>
    <name evidence="2" type="ORF">FK004_09185</name>
</gene>
<evidence type="ECO:0000313" key="3">
    <source>
        <dbReference type="Proteomes" id="UP000244677"/>
    </source>
</evidence>
<sequence>MKKLLYIGNKLAQHGATPTTIDTLGTLFEKEGYSVKYASTYRNKVLRLGDMVGQVFRNRNTVDYVLIDTYSTTNFWYAILVGQLCRMLSLNYIPLLHGGNLPKRLEQNPKWCQLFFGRAYRIVAPSKYLLTAFKLKGFPCEPIPNSVEVNDYPFQKREHIRAKVLWVRSFAKIYNPGMAVTVIHQLKKEYPDAELCMIGPDKDGSLVEIQQYAQELGVTIDFPGMLSKKEWITRAKEYDVFINTSNFDNMPVSLIEAMCLGLPVVSTDVGGISYLIHHGVNGLTVPANDADAMTAAIQLLIGDSQQAQAIITTAYLDAQQYNWECIRDKWFEILQ</sequence>
<dbReference type="CDD" id="cd03801">
    <property type="entry name" value="GT4_PimA-like"/>
    <property type="match status" value="1"/>
</dbReference>